<gene>
    <name evidence="1" type="ORF">M404DRAFT_871168</name>
</gene>
<keyword evidence="2" id="KW-1185">Reference proteome</keyword>
<evidence type="ECO:0000313" key="1">
    <source>
        <dbReference type="EMBL" id="KIO10663.1"/>
    </source>
</evidence>
<organism evidence="1 2">
    <name type="scientific">Pisolithus tinctorius Marx 270</name>
    <dbReference type="NCBI Taxonomy" id="870435"/>
    <lineage>
        <taxon>Eukaryota</taxon>
        <taxon>Fungi</taxon>
        <taxon>Dikarya</taxon>
        <taxon>Basidiomycota</taxon>
        <taxon>Agaricomycotina</taxon>
        <taxon>Agaricomycetes</taxon>
        <taxon>Agaricomycetidae</taxon>
        <taxon>Boletales</taxon>
        <taxon>Sclerodermatineae</taxon>
        <taxon>Pisolithaceae</taxon>
        <taxon>Pisolithus</taxon>
    </lineage>
</organism>
<dbReference type="Proteomes" id="UP000054217">
    <property type="component" value="Unassembled WGS sequence"/>
</dbReference>
<sequence length="105" mass="12361">MDGRHLRRNATSVPVIKAQESMLERQQRLSRIRHLTNVEMEPDDSSFCFCFITFYLQVHFSRIDNESEERMQQLTERRAKPRGVTRGMFGATLQTRTQELLQMAA</sequence>
<accession>A0A0C3JN82</accession>
<reference evidence="1 2" key="1">
    <citation type="submission" date="2014-04" db="EMBL/GenBank/DDBJ databases">
        <authorList>
            <consortium name="DOE Joint Genome Institute"/>
            <person name="Kuo A."/>
            <person name="Kohler A."/>
            <person name="Costa M.D."/>
            <person name="Nagy L.G."/>
            <person name="Floudas D."/>
            <person name="Copeland A."/>
            <person name="Barry K.W."/>
            <person name="Cichocki N."/>
            <person name="Veneault-Fourrey C."/>
            <person name="LaButti K."/>
            <person name="Lindquist E.A."/>
            <person name="Lipzen A."/>
            <person name="Lundell T."/>
            <person name="Morin E."/>
            <person name="Murat C."/>
            <person name="Sun H."/>
            <person name="Tunlid A."/>
            <person name="Henrissat B."/>
            <person name="Grigoriev I.V."/>
            <person name="Hibbett D.S."/>
            <person name="Martin F."/>
            <person name="Nordberg H.P."/>
            <person name="Cantor M.N."/>
            <person name="Hua S.X."/>
        </authorList>
    </citation>
    <scope>NUCLEOTIDE SEQUENCE [LARGE SCALE GENOMIC DNA]</scope>
    <source>
        <strain evidence="1 2">Marx 270</strain>
    </source>
</reference>
<dbReference type="AlphaFoldDB" id="A0A0C3JN82"/>
<reference evidence="2" key="2">
    <citation type="submission" date="2015-01" db="EMBL/GenBank/DDBJ databases">
        <title>Evolutionary Origins and Diversification of the Mycorrhizal Mutualists.</title>
        <authorList>
            <consortium name="DOE Joint Genome Institute"/>
            <consortium name="Mycorrhizal Genomics Consortium"/>
            <person name="Kohler A."/>
            <person name="Kuo A."/>
            <person name="Nagy L.G."/>
            <person name="Floudas D."/>
            <person name="Copeland A."/>
            <person name="Barry K.W."/>
            <person name="Cichocki N."/>
            <person name="Veneault-Fourrey C."/>
            <person name="LaButti K."/>
            <person name="Lindquist E.A."/>
            <person name="Lipzen A."/>
            <person name="Lundell T."/>
            <person name="Morin E."/>
            <person name="Murat C."/>
            <person name="Riley R."/>
            <person name="Ohm R."/>
            <person name="Sun H."/>
            <person name="Tunlid A."/>
            <person name="Henrissat B."/>
            <person name="Grigoriev I.V."/>
            <person name="Hibbett D.S."/>
            <person name="Martin F."/>
        </authorList>
    </citation>
    <scope>NUCLEOTIDE SEQUENCE [LARGE SCALE GENOMIC DNA]</scope>
    <source>
        <strain evidence="2">Marx 270</strain>
    </source>
</reference>
<dbReference type="HOGENOM" id="CLU_2237722_0_0_1"/>
<dbReference type="OrthoDB" id="2711895at2759"/>
<proteinExistence type="predicted"/>
<name>A0A0C3JN82_PISTI</name>
<dbReference type="InParanoid" id="A0A0C3JN82"/>
<evidence type="ECO:0000313" key="2">
    <source>
        <dbReference type="Proteomes" id="UP000054217"/>
    </source>
</evidence>
<dbReference type="EMBL" id="KN831951">
    <property type="protein sequence ID" value="KIO10663.1"/>
    <property type="molecule type" value="Genomic_DNA"/>
</dbReference>
<protein>
    <submittedName>
        <fullName evidence="1">Uncharacterized protein</fullName>
    </submittedName>
</protein>